<feature type="region of interest" description="Disordered" evidence="1">
    <location>
        <begin position="1"/>
        <end position="35"/>
    </location>
</feature>
<keyword evidence="3" id="KW-1185">Reference proteome</keyword>
<name>A0A8H6HDL8_9AGAR</name>
<protein>
    <submittedName>
        <fullName evidence="2">Uncharacterized protein</fullName>
    </submittedName>
</protein>
<feature type="compositionally biased region" description="Basic residues" evidence="1">
    <location>
        <begin position="26"/>
        <end position="35"/>
    </location>
</feature>
<reference evidence="2 3" key="1">
    <citation type="submission" date="2020-07" db="EMBL/GenBank/DDBJ databases">
        <title>Comparative genomics of pyrophilous fungi reveals a link between fire events and developmental genes.</title>
        <authorList>
            <consortium name="DOE Joint Genome Institute"/>
            <person name="Steindorff A.S."/>
            <person name="Carver A."/>
            <person name="Calhoun S."/>
            <person name="Stillman K."/>
            <person name="Liu H."/>
            <person name="Lipzen A."/>
            <person name="Pangilinan J."/>
            <person name="Labutti K."/>
            <person name="Bruns T.D."/>
            <person name="Grigoriev I.V."/>
        </authorList>
    </citation>
    <scope>NUCLEOTIDE SEQUENCE [LARGE SCALE GENOMIC DNA]</scope>
    <source>
        <strain evidence="2 3">CBS 144469</strain>
    </source>
</reference>
<dbReference type="EMBL" id="JACGCI010000135">
    <property type="protein sequence ID" value="KAF6743836.1"/>
    <property type="molecule type" value="Genomic_DNA"/>
</dbReference>
<evidence type="ECO:0000313" key="3">
    <source>
        <dbReference type="Proteomes" id="UP000521943"/>
    </source>
</evidence>
<gene>
    <name evidence="2" type="ORF">DFP72DRAFT_931819</name>
</gene>
<accession>A0A8H6HDL8</accession>
<comment type="caution">
    <text evidence="2">The sequence shown here is derived from an EMBL/GenBank/DDBJ whole genome shotgun (WGS) entry which is preliminary data.</text>
</comment>
<evidence type="ECO:0000313" key="2">
    <source>
        <dbReference type="EMBL" id="KAF6743836.1"/>
    </source>
</evidence>
<evidence type="ECO:0000256" key="1">
    <source>
        <dbReference type="SAM" id="MobiDB-lite"/>
    </source>
</evidence>
<organism evidence="2 3">
    <name type="scientific">Ephemerocybe angulata</name>
    <dbReference type="NCBI Taxonomy" id="980116"/>
    <lineage>
        <taxon>Eukaryota</taxon>
        <taxon>Fungi</taxon>
        <taxon>Dikarya</taxon>
        <taxon>Basidiomycota</taxon>
        <taxon>Agaricomycotina</taxon>
        <taxon>Agaricomycetes</taxon>
        <taxon>Agaricomycetidae</taxon>
        <taxon>Agaricales</taxon>
        <taxon>Agaricineae</taxon>
        <taxon>Psathyrellaceae</taxon>
        <taxon>Ephemerocybe</taxon>
    </lineage>
</organism>
<proteinExistence type="predicted"/>
<sequence length="187" mass="20843">MHRSPPPALNRIGSSDGSSCPPFLSPRHRSRYRPRIHHDTTIHNESCRKACHGKRGKLMTRRIRNAPGAREGYERPRIRVRTSTTAMGRYAQPNTTVDRRLSGAGLGVAADSLKSLDSEYPGASEKLESRVEGWKLEREGWSVWHGHSERIWTFGGSDGGEMVGDGFATRCGGTVYVFHRAFDGLLQ</sequence>
<dbReference type="AlphaFoldDB" id="A0A8H6HDL8"/>
<dbReference type="Proteomes" id="UP000521943">
    <property type="component" value="Unassembled WGS sequence"/>
</dbReference>